<feature type="transmembrane region" description="Helical" evidence="9">
    <location>
        <begin position="1235"/>
        <end position="1256"/>
    </location>
</feature>
<accession>A0A9W6F776</accession>
<evidence type="ECO:0000256" key="2">
    <source>
        <dbReference type="ARBA" id="ARBA00022448"/>
    </source>
</evidence>
<evidence type="ECO:0000256" key="4">
    <source>
        <dbReference type="ARBA" id="ARBA00022741"/>
    </source>
</evidence>
<keyword evidence="5" id="KW-0067">ATP-binding</keyword>
<dbReference type="GO" id="GO:0140359">
    <property type="term" value="F:ABC-type transporter activity"/>
    <property type="evidence" value="ECO:0007669"/>
    <property type="project" value="InterPro"/>
</dbReference>
<comment type="caution">
    <text evidence="11">The sequence shown here is derived from an EMBL/GenBank/DDBJ whole genome shotgun (WGS) entry which is preliminary data.</text>
</comment>
<keyword evidence="3 9" id="KW-0812">Transmembrane</keyword>
<dbReference type="Proteomes" id="UP001165080">
    <property type="component" value="Unassembled WGS sequence"/>
</dbReference>
<evidence type="ECO:0000256" key="6">
    <source>
        <dbReference type="ARBA" id="ARBA00022989"/>
    </source>
</evidence>
<gene>
    <name evidence="11" type="primary">PLEST005483</name>
    <name evidence="11" type="ORF">PLESTB_001335900</name>
</gene>
<feature type="transmembrane region" description="Helical" evidence="9">
    <location>
        <begin position="1345"/>
        <end position="1373"/>
    </location>
</feature>
<keyword evidence="6 9" id="KW-1133">Transmembrane helix</keyword>
<dbReference type="GO" id="GO:0016020">
    <property type="term" value="C:membrane"/>
    <property type="evidence" value="ECO:0007669"/>
    <property type="project" value="UniProtKB-SubCell"/>
</dbReference>
<dbReference type="InterPro" id="IPR003593">
    <property type="entry name" value="AAA+_ATPase"/>
</dbReference>
<feature type="compositionally biased region" description="Gly residues" evidence="8">
    <location>
        <begin position="1168"/>
        <end position="1182"/>
    </location>
</feature>
<dbReference type="InterPro" id="IPR013525">
    <property type="entry name" value="ABC2_TM"/>
</dbReference>
<dbReference type="Pfam" id="PF01061">
    <property type="entry name" value="ABC2_membrane"/>
    <property type="match status" value="1"/>
</dbReference>
<feature type="region of interest" description="Disordered" evidence="8">
    <location>
        <begin position="695"/>
        <end position="765"/>
    </location>
</feature>
<feature type="transmembrane region" description="Helical" evidence="9">
    <location>
        <begin position="1268"/>
        <end position="1291"/>
    </location>
</feature>
<dbReference type="PANTHER" id="PTHR48041:SF2">
    <property type="entry name" value="ATP-DEPENDENT PERMEASE-RELATED"/>
    <property type="match status" value="1"/>
</dbReference>
<evidence type="ECO:0000256" key="7">
    <source>
        <dbReference type="ARBA" id="ARBA00023136"/>
    </source>
</evidence>
<comment type="subcellular location">
    <subcellularLocation>
        <location evidence="1">Membrane</location>
        <topology evidence="1">Multi-pass membrane protein</topology>
    </subcellularLocation>
</comment>
<proteinExistence type="predicted"/>
<organism evidence="11 12">
    <name type="scientific">Pleodorina starrii</name>
    <dbReference type="NCBI Taxonomy" id="330485"/>
    <lineage>
        <taxon>Eukaryota</taxon>
        <taxon>Viridiplantae</taxon>
        <taxon>Chlorophyta</taxon>
        <taxon>core chlorophytes</taxon>
        <taxon>Chlorophyceae</taxon>
        <taxon>CS clade</taxon>
        <taxon>Chlamydomonadales</taxon>
        <taxon>Volvocaceae</taxon>
        <taxon>Pleodorina</taxon>
    </lineage>
</organism>
<dbReference type="PANTHER" id="PTHR48041">
    <property type="entry name" value="ABC TRANSPORTER G FAMILY MEMBER 28"/>
    <property type="match status" value="1"/>
</dbReference>
<feature type="transmembrane region" description="Helical" evidence="9">
    <location>
        <begin position="1467"/>
        <end position="1491"/>
    </location>
</feature>
<evidence type="ECO:0000259" key="10">
    <source>
        <dbReference type="PROSITE" id="PS50893"/>
    </source>
</evidence>
<feature type="region of interest" description="Disordered" evidence="8">
    <location>
        <begin position="1165"/>
        <end position="1189"/>
    </location>
</feature>
<feature type="transmembrane region" description="Helical" evidence="9">
    <location>
        <begin position="1321"/>
        <end position="1339"/>
    </location>
</feature>
<dbReference type="GO" id="GO:0016887">
    <property type="term" value="F:ATP hydrolysis activity"/>
    <property type="evidence" value="ECO:0007669"/>
    <property type="project" value="InterPro"/>
</dbReference>
<evidence type="ECO:0000256" key="8">
    <source>
        <dbReference type="SAM" id="MobiDB-lite"/>
    </source>
</evidence>
<name>A0A9W6F776_9CHLO</name>
<protein>
    <recommendedName>
        <fullName evidence="10">ABC transporter domain-containing protein</fullName>
    </recommendedName>
</protein>
<keyword evidence="4" id="KW-0547">Nucleotide-binding</keyword>
<dbReference type="SMART" id="SM00382">
    <property type="entry name" value="AAA"/>
    <property type="match status" value="1"/>
</dbReference>
<dbReference type="SUPFAM" id="SSF52540">
    <property type="entry name" value="P-loop containing nucleoside triphosphate hydrolases"/>
    <property type="match status" value="1"/>
</dbReference>
<feature type="transmembrane region" description="Helical" evidence="9">
    <location>
        <begin position="1385"/>
        <end position="1407"/>
    </location>
</feature>
<keyword evidence="12" id="KW-1185">Reference proteome</keyword>
<evidence type="ECO:0000313" key="11">
    <source>
        <dbReference type="EMBL" id="GLC58231.1"/>
    </source>
</evidence>
<evidence type="ECO:0000313" key="12">
    <source>
        <dbReference type="Proteomes" id="UP001165080"/>
    </source>
</evidence>
<evidence type="ECO:0000256" key="9">
    <source>
        <dbReference type="SAM" id="Phobius"/>
    </source>
</evidence>
<feature type="region of interest" description="Disordered" evidence="8">
    <location>
        <begin position="357"/>
        <end position="394"/>
    </location>
</feature>
<dbReference type="InterPro" id="IPR050352">
    <property type="entry name" value="ABCG_transporters"/>
</dbReference>
<dbReference type="Gene3D" id="3.40.50.300">
    <property type="entry name" value="P-loop containing nucleotide triphosphate hydrolases"/>
    <property type="match status" value="1"/>
</dbReference>
<keyword evidence="2" id="KW-0813">Transport</keyword>
<feature type="domain" description="ABC transporter" evidence="10">
    <location>
        <begin position="863"/>
        <end position="1137"/>
    </location>
</feature>
<evidence type="ECO:0000256" key="1">
    <source>
        <dbReference type="ARBA" id="ARBA00004141"/>
    </source>
</evidence>
<evidence type="ECO:0000256" key="5">
    <source>
        <dbReference type="ARBA" id="ARBA00022840"/>
    </source>
</evidence>
<dbReference type="GO" id="GO:0005524">
    <property type="term" value="F:ATP binding"/>
    <property type="evidence" value="ECO:0007669"/>
    <property type="project" value="UniProtKB-KW"/>
</dbReference>
<sequence length="1497" mass="152628">MGTHITRCGRAAHHTAGPTAVTARTRCLTCGPMMLAVALASLSALQLQPAAATCTVRMELDAPASRLILTSSNLLVPVIPDSSPELASPATFAAAVPRGLSGALYASSRALASCPAATDRAAWLTAWPSFTLTSISPSTTYSEPINVYPVLHLGNTSQAGWGSAPKFDYNVSALRATFELGSFTPVSGDALQQQQQQGQQQAPGAGVFSGSVRTQLVEGWLDSYSFITGARRDNLQNLTANASAVALSLDVVSPDGLSPTLVLELPALQLTYQAVGSLELFGIAFRSYANYTLAAKLRATAVLGCPTDGCGDYGRCEAVNGTAQCVCDCGWSADAAKKCNLPWGYCDATGGILVPTVAPPPSPPPSSSSAPSAPPSPPPLPSPPPPPPSVPACATNGAVPPVNGSCPDGYDWDSGGSLCRPCPAGFSGSGCAMCGSDAACRTLLGSSSAQCSSSPDYQPRSLLKSYSCEVLDPNLAAIIGTSLDFKCSTAKPAVNSSSGGALTVSAGLVTSASPVNATPYCALSFRLAGMPRDAAVECSGWACEFAAGSSRVHCPLVQCACPNGCSNGIVSETTFTSLRTDVRVACGSETNLASLSSSSSSSGSAGGLSGCEISLSGLPIPPIPASCRTSECLDPVNGTVAVAQGLPEAKTPLAVAPLIAWVPSMVLMLLAAAAAVAVASFLSMAGPRPVGRSCDAAAGGGASPPPAAAAAPAPAGPVAEGSEAPVASVAASDGDPRVGGSGKGGSQVDASENTQEPPPPPTALPVVILYSRPLPSQQQQQQQLEEGKQRPFLAGQMFGSEEAARGGSNSHSSGRDGAMAGKDLAVRQAARGMSGARIWASECGEGTPSADRPVVQVLSWHDLHLSSRPRRSALPPWRLRPSVTLLRGVSGRATSGELLGILGPSGSGKTTLLNVLSGLIQPGSHWRLRGAVRLDGRTVSRPGHLAALVGHVPQHDLLARSLTVAESVAASAALRLSWGELRRGRDHVQARVVSVLRELGISHLAHRVVWPGTAAPLSSSSSSASASTLSGGERLRVAASLELVSDPPLLLLDEPLSGLDSATARATMAVLRRVATRSGGGGGGGGRVVVASLHQPSPALFDCLDSVLLMAGGRVAAGGPPGGLAAALAAAALPPPPPGVHIAEHLLDLVAADPDQADKMCDAWQARAGGGGGGDAQGADGGGGEDDDDEDAGYVRALVVARGGGDGAGASLRRLGLELGVVTWRGGLEMLRNPSVLVLHLAVAVALGLVVGAVFSDTNLNVSGAQNRVGAIFFSVMLLACFATSAVDGLYPERAAVDRDLLRRSYGIVPYMTSKLVLDAVLLRALPAWAYALPFYWLMGLRMQAAAFLTFLGAVTTMSCLSGATCIALSCLLSSPGRAVLVLNLLLLMCALFGGFLANKASIVVWLRWLAYLSPIRFCWEALAINELRPLVLSFSSPDLPQGLPAVKGSLFLSLLGVNADDLDTDLIVIGCLYGIVAGLATCLGALRLAALRGRWR</sequence>
<dbReference type="Pfam" id="PF00005">
    <property type="entry name" value="ABC_tran"/>
    <property type="match status" value="1"/>
</dbReference>
<reference evidence="11 12" key="1">
    <citation type="journal article" date="2023" name="Commun. Biol.">
        <title>Reorganization of the ancestral sex-determining regions during the evolution of trioecy in Pleodorina starrii.</title>
        <authorList>
            <person name="Takahashi K."/>
            <person name="Suzuki S."/>
            <person name="Kawai-Toyooka H."/>
            <person name="Yamamoto K."/>
            <person name="Hamaji T."/>
            <person name="Ootsuki R."/>
            <person name="Yamaguchi H."/>
            <person name="Kawachi M."/>
            <person name="Higashiyama T."/>
            <person name="Nozaki H."/>
        </authorList>
    </citation>
    <scope>NUCLEOTIDE SEQUENCE [LARGE SCALE GENOMIC DNA]</scope>
    <source>
        <strain evidence="11 12">NIES-4479</strain>
    </source>
</reference>
<dbReference type="EMBL" id="BRXU01000022">
    <property type="protein sequence ID" value="GLC58231.1"/>
    <property type="molecule type" value="Genomic_DNA"/>
</dbReference>
<evidence type="ECO:0000256" key="3">
    <source>
        <dbReference type="ARBA" id="ARBA00022692"/>
    </source>
</evidence>
<feature type="compositionally biased region" description="Pro residues" evidence="8">
    <location>
        <begin position="357"/>
        <end position="390"/>
    </location>
</feature>
<keyword evidence="7 9" id="KW-0472">Membrane</keyword>
<dbReference type="InterPro" id="IPR003439">
    <property type="entry name" value="ABC_transporter-like_ATP-bd"/>
</dbReference>
<dbReference type="InterPro" id="IPR027417">
    <property type="entry name" value="P-loop_NTPase"/>
</dbReference>
<feature type="compositionally biased region" description="Low complexity" evidence="8">
    <location>
        <begin position="708"/>
        <end position="725"/>
    </location>
</feature>
<dbReference type="PROSITE" id="PS50893">
    <property type="entry name" value="ABC_TRANSPORTER_2"/>
    <property type="match status" value="1"/>
</dbReference>